<accession>A0A8J6TD09</accession>
<evidence type="ECO:0000256" key="1">
    <source>
        <dbReference type="SAM" id="Phobius"/>
    </source>
</evidence>
<feature type="transmembrane region" description="Helical" evidence="1">
    <location>
        <begin position="131"/>
        <end position="148"/>
    </location>
</feature>
<protein>
    <submittedName>
        <fullName evidence="2">Uncharacterized protein</fullName>
    </submittedName>
</protein>
<organism evidence="2 3">
    <name type="scientific">Candidatus Desulfatifera sulfidica</name>
    <dbReference type="NCBI Taxonomy" id="2841691"/>
    <lineage>
        <taxon>Bacteria</taxon>
        <taxon>Pseudomonadati</taxon>
        <taxon>Thermodesulfobacteriota</taxon>
        <taxon>Desulfobulbia</taxon>
        <taxon>Desulfobulbales</taxon>
        <taxon>Desulfobulbaceae</taxon>
        <taxon>Candidatus Desulfatifera</taxon>
    </lineage>
</organism>
<proteinExistence type="predicted"/>
<keyword evidence="1" id="KW-1133">Transmembrane helix</keyword>
<sequence>MIDKIEQQIKGLLAANKSKQGIWKELSPTIDQSKLIFHLNNLALPSRGAKVQYLVLGLAALLILITGRQLYAITIDSRIDLALFLGLIPPIIHIYLLREILLCHRTGFQFTAILSVLALLRPENRIGFEPWLYLILAALAGGLYYFLFPKKDNFIPPASSP</sequence>
<comment type="caution">
    <text evidence="2">The sequence shown here is derived from an EMBL/GenBank/DDBJ whole genome shotgun (WGS) entry which is preliminary data.</text>
</comment>
<dbReference type="Proteomes" id="UP000599024">
    <property type="component" value="Unassembled WGS sequence"/>
</dbReference>
<dbReference type="AlphaFoldDB" id="A0A8J6TD09"/>
<keyword evidence="1" id="KW-0472">Membrane</keyword>
<keyword evidence="1" id="KW-0812">Transmembrane</keyword>
<feature type="transmembrane region" description="Helical" evidence="1">
    <location>
        <begin position="53"/>
        <end position="73"/>
    </location>
</feature>
<feature type="transmembrane region" description="Helical" evidence="1">
    <location>
        <begin position="79"/>
        <end position="97"/>
    </location>
</feature>
<evidence type="ECO:0000313" key="2">
    <source>
        <dbReference type="EMBL" id="MBC8209185.1"/>
    </source>
</evidence>
<gene>
    <name evidence="2" type="ORF">H8E79_08485</name>
</gene>
<reference evidence="2 3" key="1">
    <citation type="submission" date="2020-08" db="EMBL/GenBank/DDBJ databases">
        <title>Bridging the membrane lipid divide: bacteria of the FCB group superphylum have the potential to synthesize archaeal ether lipids.</title>
        <authorList>
            <person name="Villanueva L."/>
            <person name="Von Meijenfeldt F.A.B."/>
            <person name="Westbye A.B."/>
            <person name="Yadav S."/>
            <person name="Hopmans E.C."/>
            <person name="Dutilh B.E."/>
            <person name="Sinninghe Damste J.S."/>
        </authorList>
    </citation>
    <scope>NUCLEOTIDE SEQUENCE [LARGE SCALE GENOMIC DNA]</scope>
    <source>
        <strain evidence="2">NIOZ-UU81</strain>
    </source>
</reference>
<name>A0A8J6TD09_9BACT</name>
<evidence type="ECO:0000313" key="3">
    <source>
        <dbReference type="Proteomes" id="UP000599024"/>
    </source>
</evidence>
<dbReference type="EMBL" id="JACNLK010000080">
    <property type="protein sequence ID" value="MBC8209185.1"/>
    <property type="molecule type" value="Genomic_DNA"/>
</dbReference>